<dbReference type="HOGENOM" id="CLU_911989_0_0_6"/>
<evidence type="ECO:0000313" key="4">
    <source>
        <dbReference type="Proteomes" id="UP000030071"/>
    </source>
</evidence>
<reference evidence="1 4" key="3">
    <citation type="submission" date="2014-08" db="EMBL/GenBank/DDBJ databases">
        <title>First Complete Genome Sequence of the Shellfish Pathogen Vibrio tubiashii.</title>
        <authorList>
            <person name="Richards G.P."/>
            <person name="Needleman D.S."/>
            <person name="Watson M.A."/>
            <person name="Bono J.L."/>
        </authorList>
    </citation>
    <scope>NUCLEOTIDE SEQUENCE [LARGE SCALE GENOMIC DNA]</scope>
    <source>
        <strain evidence="1 4">ATCC 19109</strain>
    </source>
</reference>
<dbReference type="Proteomes" id="UP000003836">
    <property type="component" value="Unassembled WGS sequence"/>
</dbReference>
<evidence type="ECO:0000313" key="1">
    <source>
        <dbReference type="EMBL" id="AIW13314.1"/>
    </source>
</evidence>
<dbReference type="GeneID" id="23443820"/>
<dbReference type="RefSeq" id="WP_004744395.1">
    <property type="nucleotide sequence ID" value="NZ_AFWI01000124.1"/>
</dbReference>
<evidence type="ECO:0000313" key="3">
    <source>
        <dbReference type="Proteomes" id="UP000003836"/>
    </source>
</evidence>
<dbReference type="KEGG" id="vtu:IX91_03720"/>
<dbReference type="PATRIC" id="fig|1051646.9.peg.720"/>
<gene>
    <name evidence="1" type="ORF">IX91_03720</name>
    <name evidence="2" type="ORF">VITU9109_08927</name>
</gene>
<keyword evidence="3" id="KW-1185">Reference proteome</keyword>
<evidence type="ECO:0000313" key="2">
    <source>
        <dbReference type="EMBL" id="EGU56072.1"/>
    </source>
</evidence>
<name>F9T4G1_9VIBR</name>
<dbReference type="STRING" id="1051646.IX91_03720"/>
<dbReference type="Proteomes" id="UP000030071">
    <property type="component" value="Chromosome 1"/>
</dbReference>
<organism evidence="1 4">
    <name type="scientific">Vibrio tubiashii ATCC 19109</name>
    <dbReference type="NCBI Taxonomy" id="1051646"/>
    <lineage>
        <taxon>Bacteria</taxon>
        <taxon>Pseudomonadati</taxon>
        <taxon>Pseudomonadota</taxon>
        <taxon>Gammaproteobacteria</taxon>
        <taxon>Vibrionales</taxon>
        <taxon>Vibrionaceae</taxon>
        <taxon>Vibrio</taxon>
        <taxon>Vibrio oreintalis group</taxon>
    </lineage>
</organism>
<dbReference type="AlphaFoldDB" id="F9T4G1"/>
<sequence>MTIAKSSFGQSSQLSLFPLPYFSISQAAEQIGVSEDYIRYAIKCGLVRPCICFDDIGPQHTYSAVCSDNKILDNIEIFSSSDQLSHDAMFGSSQFTRPLSSNIDHLLSTSMSQLNATDYQELENGEGIVEGYLFGFWQVSEIEIAVQLMSSEEMLNIEVVPFVDNGWYQEQVFDKEMIRVAGFSVDVKAESIVLSHCDVKCLKEAYLKGTPINKPNFYGRPVQPKVSINREAKPSQKMAAVIAALIATNPKLGKDIFSSKVSLAEVLEQHFASEGISLGSYFPHESTIRRWFQGEDIRECIRRFGK</sequence>
<dbReference type="EMBL" id="CP009354">
    <property type="protein sequence ID" value="AIW13314.1"/>
    <property type="molecule type" value="Genomic_DNA"/>
</dbReference>
<reference evidence="2 3" key="2">
    <citation type="journal article" date="2012" name="Int. J. Syst. Evol. Microbiol.">
        <title>Vibrio caribbeanicus sp. nov., isolated from the marine sponge Scleritoderma cyanea.</title>
        <authorList>
            <person name="Hoffmann M."/>
            <person name="Monday S.R."/>
            <person name="Allard M.W."/>
            <person name="Strain E.A."/>
            <person name="Whittaker P."/>
            <person name="Naum M."/>
            <person name="McCarthy P.J."/>
            <person name="Lopez J.V."/>
            <person name="Fischer M."/>
            <person name="Brown E.W."/>
        </authorList>
    </citation>
    <scope>NUCLEOTIDE SEQUENCE [LARGE SCALE GENOMIC DNA]</scope>
    <source>
        <strain evidence="2 3">ATCC 19109</strain>
    </source>
</reference>
<reference evidence="2" key="1">
    <citation type="submission" date="2011-08" db="EMBL/GenBank/DDBJ databases">
        <authorList>
            <person name="Hoffman M."/>
            <person name="Strain E.A."/>
            <person name="Brown E."/>
            <person name="Allard M.W."/>
        </authorList>
    </citation>
    <scope>NUCLEOTIDE SEQUENCE</scope>
    <source>
        <strain evidence="2">ATCC 19109</strain>
    </source>
</reference>
<dbReference type="EMBL" id="AFWI01000124">
    <property type="protein sequence ID" value="EGU56072.1"/>
    <property type="molecule type" value="Genomic_DNA"/>
</dbReference>
<proteinExistence type="predicted"/>
<accession>F9T4G1</accession>
<protein>
    <submittedName>
        <fullName evidence="1">Uncharacterized protein</fullName>
    </submittedName>
</protein>
<dbReference type="eggNOG" id="ENOG502ZT2H">
    <property type="taxonomic scope" value="Bacteria"/>
</dbReference>